<accession>A0A6A3LQD7</accession>
<reference evidence="4 6" key="1">
    <citation type="submission" date="2018-09" db="EMBL/GenBank/DDBJ databases">
        <title>Genomic investigation of the strawberry pathogen Phytophthora fragariae indicates pathogenicity is determined by transcriptional variation in three key races.</title>
        <authorList>
            <person name="Adams T.M."/>
            <person name="Armitage A.D."/>
            <person name="Sobczyk M.K."/>
            <person name="Bates H.J."/>
            <person name="Dunwell J.M."/>
            <person name="Nellist C.F."/>
            <person name="Harrison R.J."/>
        </authorList>
    </citation>
    <scope>NUCLEOTIDE SEQUENCE [LARGE SCALE GENOMIC DNA]</scope>
    <source>
        <strain evidence="2 4">SCRP249</strain>
        <strain evidence="1 6">SCRP324</strain>
        <strain evidence="3 5">SCRP333</strain>
    </source>
</reference>
<dbReference type="AlphaFoldDB" id="A0A6A3LQD7"/>
<dbReference type="EMBL" id="QXFU01000972">
    <property type="protein sequence ID" value="KAE9014614.1"/>
    <property type="molecule type" value="Genomic_DNA"/>
</dbReference>
<dbReference type="Proteomes" id="UP000434957">
    <property type="component" value="Unassembled WGS sequence"/>
</dbReference>
<evidence type="ECO:0000313" key="1">
    <source>
        <dbReference type="EMBL" id="KAE9014614.1"/>
    </source>
</evidence>
<dbReference type="Proteomes" id="UP000435112">
    <property type="component" value="Unassembled WGS sequence"/>
</dbReference>
<organism evidence="2 4">
    <name type="scientific">Phytophthora rubi</name>
    <dbReference type="NCBI Taxonomy" id="129364"/>
    <lineage>
        <taxon>Eukaryota</taxon>
        <taxon>Sar</taxon>
        <taxon>Stramenopiles</taxon>
        <taxon>Oomycota</taxon>
        <taxon>Peronosporomycetes</taxon>
        <taxon>Peronosporales</taxon>
        <taxon>Peronosporaceae</taxon>
        <taxon>Phytophthora</taxon>
    </lineage>
</organism>
<evidence type="ECO:0000313" key="2">
    <source>
        <dbReference type="EMBL" id="KAE9020307.1"/>
    </source>
</evidence>
<dbReference type="EMBL" id="QXFT01000954">
    <property type="protein sequence ID" value="KAE9332626.1"/>
    <property type="molecule type" value="Genomic_DNA"/>
</dbReference>
<name>A0A6A3LQD7_9STRA</name>
<protein>
    <submittedName>
        <fullName evidence="2">Uncharacterized protein</fullName>
    </submittedName>
</protein>
<evidence type="ECO:0000313" key="6">
    <source>
        <dbReference type="Proteomes" id="UP000435112"/>
    </source>
</evidence>
<keyword evidence="5" id="KW-1185">Reference proteome</keyword>
<comment type="caution">
    <text evidence="2">The sequence shown here is derived from an EMBL/GenBank/DDBJ whole genome shotgun (WGS) entry which is preliminary data.</text>
</comment>
<dbReference type="Proteomes" id="UP000429607">
    <property type="component" value="Unassembled WGS sequence"/>
</dbReference>
<gene>
    <name evidence="2" type="ORF">PR001_g13639</name>
    <name evidence="1" type="ORF">PR002_g14171</name>
    <name evidence="3" type="ORF">PR003_g14410</name>
</gene>
<evidence type="ECO:0000313" key="3">
    <source>
        <dbReference type="EMBL" id="KAE9332626.1"/>
    </source>
</evidence>
<proteinExistence type="predicted"/>
<evidence type="ECO:0000313" key="5">
    <source>
        <dbReference type="Proteomes" id="UP000434957"/>
    </source>
</evidence>
<dbReference type="EMBL" id="QXFV01000943">
    <property type="protein sequence ID" value="KAE9020307.1"/>
    <property type="molecule type" value="Genomic_DNA"/>
</dbReference>
<sequence length="73" mass="8450">MDSDVLSQREDVILQEMGWRKVNGLLEFADRRLDEQGGVDDVVWRVAPYYIRTLTTENTVPFQDYVKGVVCGR</sequence>
<evidence type="ECO:0000313" key="4">
    <source>
        <dbReference type="Proteomes" id="UP000429607"/>
    </source>
</evidence>